<reference evidence="2 3" key="1">
    <citation type="submission" date="2020-01" db="EMBL/GenBank/DDBJ databases">
        <title>Complete genome sequence of a human oral phylogroup 1 Treponema sp. strain ATCC 700766, originally isolated from periodontitis dental plaque.</title>
        <authorList>
            <person name="Chan Y."/>
            <person name="Huo Y.-B."/>
            <person name="Yu X.-L."/>
            <person name="Zeng H."/>
            <person name="Leung W.-K."/>
            <person name="Watt R.M."/>
        </authorList>
    </citation>
    <scope>NUCLEOTIDE SEQUENCE [LARGE SCALE GENOMIC DNA]</scope>
    <source>
        <strain evidence="2 3">OMZ 804</strain>
    </source>
</reference>
<dbReference type="KEGG" id="trz:GWP43_10995"/>
<dbReference type="EMBL" id="CP048020">
    <property type="protein sequence ID" value="QHX43886.1"/>
    <property type="molecule type" value="Genomic_DNA"/>
</dbReference>
<accession>A0A6P1Y1Y5</accession>
<dbReference type="Proteomes" id="UP000464374">
    <property type="component" value="Chromosome"/>
</dbReference>
<evidence type="ECO:0000313" key="2">
    <source>
        <dbReference type="EMBL" id="QHX43886.1"/>
    </source>
</evidence>
<proteinExistence type="predicted"/>
<gene>
    <name evidence="2" type="ORF">GWP43_10995</name>
</gene>
<protein>
    <recommendedName>
        <fullName evidence="4">2-oxoacid dehydrogenase acyltransferase catalytic domain-containing protein</fullName>
    </recommendedName>
</protein>
<evidence type="ECO:0008006" key="4">
    <source>
        <dbReference type="Google" id="ProtNLM"/>
    </source>
</evidence>
<organism evidence="2 3">
    <name type="scientific">Treponema vincentii</name>
    <dbReference type="NCBI Taxonomy" id="69710"/>
    <lineage>
        <taxon>Bacteria</taxon>
        <taxon>Pseudomonadati</taxon>
        <taxon>Spirochaetota</taxon>
        <taxon>Spirochaetia</taxon>
        <taxon>Spirochaetales</taxon>
        <taxon>Treponemataceae</taxon>
        <taxon>Treponema</taxon>
    </lineage>
</organism>
<evidence type="ECO:0000256" key="1">
    <source>
        <dbReference type="SAM" id="Coils"/>
    </source>
</evidence>
<keyword evidence="1" id="KW-0175">Coiled coil</keyword>
<name>A0A6P1Y1Y5_9SPIR</name>
<evidence type="ECO:0000313" key="3">
    <source>
        <dbReference type="Proteomes" id="UP000464374"/>
    </source>
</evidence>
<dbReference type="InterPro" id="IPR023213">
    <property type="entry name" value="CAT-like_dom_sf"/>
</dbReference>
<dbReference type="RefSeq" id="WP_162664191.1">
    <property type="nucleotide sequence ID" value="NZ_CP048020.1"/>
</dbReference>
<sequence>MKDKKTELELKKVAMPIPAKRRFGDRKEGRRIRSVEPMTVVAPFIMPSRIGSQNLFQDSINVAAIEHFVHKKRAEGLTGFGIMHVVIAAYVRTISQRPGINRFLSGLRLYARHNIEVVMAVKKEMTLEAEETMMKFFFDRSATVTDVYNEMTHKIDEYRNTRKEKESAFDKIARKLGFMPNFQLRAAIAFLNWLDFHNLLPERLRLLSPFHCSVVFSSMGSLGIRPIFHHLYNFGNAPVFITFSAMRRSQEITRDGTVTNIRNLDLTVTTDERICDGFYYASAFHELHKYLEEPELLEQPPEKIIYDIE</sequence>
<dbReference type="AlphaFoldDB" id="A0A6P1Y1Y5"/>
<feature type="coiled-coil region" evidence="1">
    <location>
        <begin position="148"/>
        <end position="175"/>
    </location>
</feature>
<dbReference type="SUPFAM" id="SSF52777">
    <property type="entry name" value="CoA-dependent acyltransferases"/>
    <property type="match status" value="1"/>
</dbReference>
<dbReference type="Gene3D" id="3.30.559.10">
    <property type="entry name" value="Chloramphenicol acetyltransferase-like domain"/>
    <property type="match status" value="1"/>
</dbReference>